<evidence type="ECO:0000259" key="1">
    <source>
        <dbReference type="Pfam" id="PF07755"/>
    </source>
</evidence>
<dbReference type="Gene3D" id="3.40.50.300">
    <property type="entry name" value="P-loop containing nucleotide triphosphate hydrolases"/>
    <property type="match status" value="1"/>
</dbReference>
<dbReference type="RefSeq" id="WP_052886916.1">
    <property type="nucleotide sequence ID" value="NZ_CP007493.1"/>
</dbReference>
<evidence type="ECO:0000313" key="4">
    <source>
        <dbReference type="Proteomes" id="UP000266720"/>
    </source>
</evidence>
<feature type="domain" description="D-glutamate N-acetyltransferase-like N-terminal" evidence="2">
    <location>
        <begin position="41"/>
        <end position="136"/>
    </location>
</feature>
<dbReference type="GeneID" id="25406440"/>
<dbReference type="InterPro" id="IPR035086">
    <property type="entry name" value="DgcN-like_C"/>
</dbReference>
<dbReference type="Pfam" id="PF17396">
    <property type="entry name" value="DUF1611_N"/>
    <property type="match status" value="1"/>
</dbReference>
<dbReference type="AlphaFoldDB" id="A0A3G1A5H4"/>
<feature type="domain" description="D-glutamate N-acetyltransferase-like C-terminal" evidence="1">
    <location>
        <begin position="144"/>
        <end position="341"/>
    </location>
</feature>
<proteinExistence type="predicted"/>
<accession>A0A3G1A5H4</accession>
<evidence type="ECO:0008006" key="5">
    <source>
        <dbReference type="Google" id="ProtNLM"/>
    </source>
</evidence>
<dbReference type="Gene3D" id="3.40.50.720">
    <property type="entry name" value="NAD(P)-binding Rossmann-like Domain"/>
    <property type="match status" value="1"/>
</dbReference>
<dbReference type="Proteomes" id="UP000266720">
    <property type="component" value="Chromosome"/>
</dbReference>
<gene>
    <name evidence="3" type="ORF">TCARB_1022</name>
</gene>
<dbReference type="PANTHER" id="PTHR40690">
    <property type="entry name" value="GLL3100 PROTEIN"/>
    <property type="match status" value="1"/>
</dbReference>
<dbReference type="PIRSF" id="PIRSF026760">
    <property type="entry name" value="UCP026760"/>
    <property type="match status" value="1"/>
</dbReference>
<dbReference type="InterPro" id="IPR011669">
    <property type="entry name" value="DgcN-like"/>
</dbReference>
<reference evidence="4" key="1">
    <citation type="book" date="2010" name="EXTREMOPHILES" publisher="0:0-0">
        <title>Complete genome sequences of ten hyperthermophilic archaea reveal their metabolic capabilities and possible ecological roles.</title>
        <editorList>
            <person name="?"/>
        </editorList>
        <authorList>
            <person name="Ravin N.V."/>
            <person name="Mardanov A.V."/>
            <person name="Bonch-Osmolovskaya E.A."/>
            <person name="Skryabin K.G."/>
        </authorList>
    </citation>
    <scope>NUCLEOTIDE SEQUENCE [LARGE SCALE GENOMIC DNA]</scope>
    <source>
        <strain evidence="4">1505</strain>
    </source>
</reference>
<protein>
    <recommendedName>
        <fullName evidence="5">Protein often near L-alanine-DL-glutamate epimerase (Cell wall recycling)</fullName>
    </recommendedName>
</protein>
<evidence type="ECO:0000313" key="3">
    <source>
        <dbReference type="EMBL" id="AJB42070.1"/>
    </source>
</evidence>
<name>A0A3G1A5H4_9CREN</name>
<dbReference type="InterPro" id="IPR027417">
    <property type="entry name" value="P-loop_NTPase"/>
</dbReference>
<dbReference type="SUPFAM" id="SSF52540">
    <property type="entry name" value="P-loop containing nucleoside triphosphate hydrolases"/>
    <property type="match status" value="1"/>
</dbReference>
<dbReference type="InterPro" id="IPR035402">
    <property type="entry name" value="DgcN-like_N"/>
</dbReference>
<dbReference type="STRING" id="697581.TCARB_1022"/>
<sequence>MEEGKAVVLAEGLYSSTDGKTAHGLVRKSLRYKIVGVIDSTLAGRDAGEVLDGKPRGIKIYSSLGEALREHPDTRFLIIGVATAGGKLPENYRAIVKEALKKGLSIVSGLHEFLSDDPELMRLAREHGAEIIDVRKIYYNKRVFYTGRIREVKALKVVVIGTDSAIGKRTVAHMITDELNKRNVKAVFVGTGQTAWMQGAKYVFVLDSVINDFIPGVLEETVWRAYVEEKPKVIVVPGQGSPLHPVFPGSYEILNLLKPEVVVLQHAPGRKHLDGFPEYPMPPLEKFLRLVELITDRRVYAITINTEGLSREEALREKERIEKETGIPTVIPLLEGVGRIVDMMLRDFPELKV</sequence>
<dbReference type="PANTHER" id="PTHR40690:SF1">
    <property type="entry name" value="DUF1611 DOMAIN-CONTAINING PROTEIN"/>
    <property type="match status" value="1"/>
</dbReference>
<organism evidence="3 4">
    <name type="scientific">Thermofilum adornatum 1505</name>
    <dbReference type="NCBI Taxonomy" id="697581"/>
    <lineage>
        <taxon>Archaea</taxon>
        <taxon>Thermoproteota</taxon>
        <taxon>Thermoprotei</taxon>
        <taxon>Thermofilales</taxon>
        <taxon>Thermofilaceae</taxon>
        <taxon>Thermofilum</taxon>
    </lineage>
</organism>
<dbReference type="KEGG" id="tcb:TCARB_1022"/>
<dbReference type="EMBL" id="CP007493">
    <property type="protein sequence ID" value="AJB42070.1"/>
    <property type="molecule type" value="Genomic_DNA"/>
</dbReference>
<dbReference type="Pfam" id="PF07755">
    <property type="entry name" value="DUF1611"/>
    <property type="match status" value="1"/>
</dbReference>
<evidence type="ECO:0000259" key="2">
    <source>
        <dbReference type="Pfam" id="PF17396"/>
    </source>
</evidence>